<accession>A0A9W6IQA5</accession>
<dbReference type="AlphaFoldDB" id="A0A9W6IQA5"/>
<feature type="region of interest" description="Disordered" evidence="1">
    <location>
        <begin position="82"/>
        <end position="101"/>
    </location>
</feature>
<reference evidence="2" key="2">
    <citation type="submission" date="2023-01" db="EMBL/GenBank/DDBJ databases">
        <authorList>
            <person name="Sun Q."/>
            <person name="Evtushenko L."/>
        </authorList>
    </citation>
    <scope>NUCLEOTIDE SEQUENCE</scope>
    <source>
        <strain evidence="2">VKM B-1606</strain>
    </source>
</reference>
<comment type="caution">
    <text evidence="2">The sequence shown here is derived from an EMBL/GenBank/DDBJ whole genome shotgun (WGS) entry which is preliminary data.</text>
</comment>
<proteinExistence type="predicted"/>
<sequence length="101" mass="11142">MLVGVRIIPLNEAPIAAETIAYGIFGRVQVFDRMEGPFQSACLWFDAVLEAEPTSEFFLLTYRGELLAARCPVRIAEATRLDAKRTGNPTSPKGGTRKRSL</sequence>
<reference evidence="2" key="1">
    <citation type="journal article" date="2014" name="Int. J. Syst. Evol. Microbiol.">
        <title>Complete genome sequence of Corynebacterium casei LMG S-19264T (=DSM 44701T), isolated from a smear-ripened cheese.</title>
        <authorList>
            <consortium name="US DOE Joint Genome Institute (JGI-PGF)"/>
            <person name="Walter F."/>
            <person name="Albersmeier A."/>
            <person name="Kalinowski J."/>
            <person name="Ruckert C."/>
        </authorList>
    </citation>
    <scope>NUCLEOTIDE SEQUENCE</scope>
    <source>
        <strain evidence="2">VKM B-1606</strain>
    </source>
</reference>
<evidence type="ECO:0000313" key="2">
    <source>
        <dbReference type="EMBL" id="GLK54528.1"/>
    </source>
</evidence>
<evidence type="ECO:0000313" key="3">
    <source>
        <dbReference type="Proteomes" id="UP001143400"/>
    </source>
</evidence>
<dbReference type="EMBL" id="BSFF01000001">
    <property type="protein sequence ID" value="GLK54528.1"/>
    <property type="molecule type" value="Genomic_DNA"/>
</dbReference>
<dbReference type="Proteomes" id="UP001143400">
    <property type="component" value="Unassembled WGS sequence"/>
</dbReference>
<organism evidence="2 3">
    <name type="scientific">Methylopila capsulata</name>
    <dbReference type="NCBI Taxonomy" id="61654"/>
    <lineage>
        <taxon>Bacteria</taxon>
        <taxon>Pseudomonadati</taxon>
        <taxon>Pseudomonadota</taxon>
        <taxon>Alphaproteobacteria</taxon>
        <taxon>Hyphomicrobiales</taxon>
        <taxon>Methylopilaceae</taxon>
        <taxon>Methylopila</taxon>
    </lineage>
</organism>
<gene>
    <name evidence="2" type="ORF">GCM10008170_05470</name>
</gene>
<name>A0A9W6IQA5_9HYPH</name>
<protein>
    <submittedName>
        <fullName evidence="2">Uncharacterized protein</fullName>
    </submittedName>
</protein>
<evidence type="ECO:0000256" key="1">
    <source>
        <dbReference type="SAM" id="MobiDB-lite"/>
    </source>
</evidence>